<name>A0ABU1MIH7_9SPHN</name>
<dbReference type="InterPro" id="IPR007444">
    <property type="entry name" value="Glucan_biosyn_MdoG_C"/>
</dbReference>
<keyword evidence="4" id="KW-0732">Signal</keyword>
<evidence type="ECO:0000256" key="1">
    <source>
        <dbReference type="ARBA" id="ARBA00004418"/>
    </source>
</evidence>
<gene>
    <name evidence="7" type="ORF">J2792_000970</name>
</gene>
<dbReference type="RefSeq" id="WP_309804558.1">
    <property type="nucleotide sequence ID" value="NZ_JAVDRD010000002.1"/>
</dbReference>
<dbReference type="SUPFAM" id="SSF81296">
    <property type="entry name" value="E set domains"/>
    <property type="match status" value="1"/>
</dbReference>
<evidence type="ECO:0000256" key="4">
    <source>
        <dbReference type="ARBA" id="ARBA00022729"/>
    </source>
</evidence>
<comment type="pathway">
    <text evidence="2">Glycan metabolism; osmoregulated periplasmic glucan (OPG) biosynthesis.</text>
</comment>
<comment type="subcellular location">
    <subcellularLocation>
        <location evidence="1">Periplasm</location>
    </subcellularLocation>
</comment>
<dbReference type="Pfam" id="PF04349">
    <property type="entry name" value="MdoG"/>
    <property type="match status" value="1"/>
</dbReference>
<keyword evidence="5" id="KW-0574">Periplasm</keyword>
<dbReference type="EMBL" id="JAVDRD010000002">
    <property type="protein sequence ID" value="MDR6510110.1"/>
    <property type="molecule type" value="Genomic_DNA"/>
</dbReference>
<evidence type="ECO:0000259" key="6">
    <source>
        <dbReference type="Pfam" id="PF04349"/>
    </source>
</evidence>
<proteinExistence type="inferred from homology"/>
<dbReference type="InterPro" id="IPR014438">
    <property type="entry name" value="Glucan_biosyn_MdoG/MdoD"/>
</dbReference>
<dbReference type="PROSITE" id="PS51318">
    <property type="entry name" value="TAT"/>
    <property type="match status" value="1"/>
</dbReference>
<comment type="caution">
    <text evidence="7">The sequence shown here is derived from an EMBL/GenBank/DDBJ whole genome shotgun (WGS) entry which is preliminary data.</text>
</comment>
<dbReference type="InterPro" id="IPR006311">
    <property type="entry name" value="TAT_signal"/>
</dbReference>
<evidence type="ECO:0000256" key="2">
    <source>
        <dbReference type="ARBA" id="ARBA00005001"/>
    </source>
</evidence>
<sequence length="516" mass="55614">MIDPSNPSDAAAGAAVSRRGFATMALTLAGLAALPARLLAQGAAGNFGPAKPFSWDILVAAAQASARRAYAARTASRRAAPTFDDAARLTYGEAQSLPGHVRLFPTRLETAPFAVGINVVSAGQARPLINTQGLFGAAQNVDPAGFRVMHADGHGDWLAFLGASYFRAAGEKDQYGLSARGIAVDTGTMPGAEEFPEFTAFWIEDLGGPEGRQRLVIHALLEGPSLTGAYAFDTRQTEAGVVQEVKSALFLRKDVARLGIAPMTSMFCFDEATKMDRRDWRPEVHDSDGLAIWMADGERIWRPLENPPEPRTNTFRANSLRGFALVQRDQVFDHYQDDLAFYDRRPSLWVEPQGDWGAGAVVLYAFSTISENVDNVAAFWLSDRPAKAGQRQDFAYRLTWTNRDLAANANARCIKVFAGPGGVPGGDPIPGATRYVLDFQGDALAGLTRSSGVTAELDLPPEAVLHKAVGPVAGRDKQWRVTLDIKTQGLAAREFRLFLKRGGGALSETVIKAIQP</sequence>
<dbReference type="InterPro" id="IPR014756">
    <property type="entry name" value="Ig_E-set"/>
</dbReference>
<accession>A0ABU1MIH7</accession>
<protein>
    <submittedName>
        <fullName evidence="7">Glucans biosynthesis protein</fullName>
    </submittedName>
</protein>
<dbReference type="Gene3D" id="2.70.98.10">
    <property type="match status" value="1"/>
</dbReference>
<organism evidence="7 8">
    <name type="scientific">Novosphingobium capsulatum</name>
    <dbReference type="NCBI Taxonomy" id="13688"/>
    <lineage>
        <taxon>Bacteria</taxon>
        <taxon>Pseudomonadati</taxon>
        <taxon>Pseudomonadota</taxon>
        <taxon>Alphaproteobacteria</taxon>
        <taxon>Sphingomonadales</taxon>
        <taxon>Sphingomonadaceae</taxon>
        <taxon>Novosphingobium</taxon>
    </lineage>
</organism>
<feature type="domain" description="Glucan biosynthesis periplasmic MdoG C-terminal" evidence="6">
    <location>
        <begin position="53"/>
        <end position="511"/>
    </location>
</feature>
<evidence type="ECO:0000256" key="5">
    <source>
        <dbReference type="ARBA" id="ARBA00022764"/>
    </source>
</evidence>
<dbReference type="InterPro" id="IPR013783">
    <property type="entry name" value="Ig-like_fold"/>
</dbReference>
<dbReference type="InterPro" id="IPR011013">
    <property type="entry name" value="Gal_mutarotase_sf_dom"/>
</dbReference>
<comment type="similarity">
    <text evidence="3">Belongs to the OpgD/OpgG family.</text>
</comment>
<reference evidence="7 8" key="1">
    <citation type="submission" date="2023-07" db="EMBL/GenBank/DDBJ databases">
        <title>Sorghum-associated microbial communities from plants grown in Nebraska, USA.</title>
        <authorList>
            <person name="Schachtman D."/>
        </authorList>
    </citation>
    <scope>NUCLEOTIDE SEQUENCE [LARGE SCALE GENOMIC DNA]</scope>
    <source>
        <strain evidence="7 8">DS1027</strain>
    </source>
</reference>
<dbReference type="Proteomes" id="UP001184150">
    <property type="component" value="Unassembled WGS sequence"/>
</dbReference>
<dbReference type="Gene3D" id="2.60.40.10">
    <property type="entry name" value="Immunoglobulins"/>
    <property type="match status" value="1"/>
</dbReference>
<keyword evidence="8" id="KW-1185">Reference proteome</keyword>
<dbReference type="PANTHER" id="PTHR30504">
    <property type="entry name" value="GLUCANS BIOSYNTHESIS PROTEIN"/>
    <property type="match status" value="1"/>
</dbReference>
<evidence type="ECO:0000313" key="8">
    <source>
        <dbReference type="Proteomes" id="UP001184150"/>
    </source>
</evidence>
<dbReference type="PANTHER" id="PTHR30504:SF3">
    <property type="entry name" value="GLUCANS BIOSYNTHESIS PROTEIN D"/>
    <property type="match status" value="1"/>
</dbReference>
<evidence type="ECO:0000313" key="7">
    <source>
        <dbReference type="EMBL" id="MDR6510110.1"/>
    </source>
</evidence>
<evidence type="ECO:0000256" key="3">
    <source>
        <dbReference type="ARBA" id="ARBA00009284"/>
    </source>
</evidence>
<dbReference type="SUPFAM" id="SSF74650">
    <property type="entry name" value="Galactose mutarotase-like"/>
    <property type="match status" value="1"/>
</dbReference>
<dbReference type="InterPro" id="IPR014718">
    <property type="entry name" value="GH-type_carb-bd"/>
</dbReference>